<comment type="caution">
    <text evidence="8">The sequence shown here is derived from an EMBL/GenBank/DDBJ whole genome shotgun (WGS) entry which is preliminary data.</text>
</comment>
<evidence type="ECO:0000313" key="9">
    <source>
        <dbReference type="Proteomes" id="UP000029964"/>
    </source>
</evidence>
<proteinExistence type="predicted"/>
<evidence type="ECO:0000256" key="6">
    <source>
        <dbReference type="SAM" id="Phobius"/>
    </source>
</evidence>
<evidence type="ECO:0000313" key="8">
    <source>
        <dbReference type="EMBL" id="KFH45318.1"/>
    </source>
</evidence>
<dbReference type="GO" id="GO:0005783">
    <property type="term" value="C:endoplasmic reticulum"/>
    <property type="evidence" value="ECO:0007669"/>
    <property type="project" value="TreeGrafter"/>
</dbReference>
<gene>
    <name evidence="8" type="ORF">ACRE_038720</name>
</gene>
<evidence type="ECO:0000256" key="5">
    <source>
        <dbReference type="PROSITE-ProRule" id="PRU01087"/>
    </source>
</evidence>
<dbReference type="OrthoDB" id="433124at2759"/>
<dbReference type="InterPro" id="IPR033118">
    <property type="entry name" value="EXPERA"/>
</dbReference>
<evidence type="ECO:0000256" key="2">
    <source>
        <dbReference type="ARBA" id="ARBA00022692"/>
    </source>
</evidence>
<dbReference type="Pfam" id="PF05241">
    <property type="entry name" value="EBP"/>
    <property type="match status" value="1"/>
</dbReference>
<reference evidence="9" key="1">
    <citation type="journal article" date="2014" name="Genome Announc.">
        <title>Genome sequence and annotation of Acremonium chrysogenum, producer of the beta-lactam antibiotic cephalosporin C.</title>
        <authorList>
            <person name="Terfehr D."/>
            <person name="Dahlmann T.A."/>
            <person name="Specht T."/>
            <person name="Zadra I."/>
            <person name="Kuernsteiner H."/>
            <person name="Kueck U."/>
        </authorList>
    </citation>
    <scope>NUCLEOTIDE SEQUENCE [LARGE SCALE GENOMIC DNA]</scope>
    <source>
        <strain evidence="9">ATCC 11550 / CBS 779.69 / DSM 880 / IAM 14645 / JCM 23072 / IMI 49137</strain>
    </source>
</reference>
<protein>
    <recommendedName>
        <fullName evidence="7">EXPERA domain-containing protein</fullName>
    </recommendedName>
</protein>
<dbReference type="GO" id="GO:0016020">
    <property type="term" value="C:membrane"/>
    <property type="evidence" value="ECO:0007669"/>
    <property type="project" value="UniProtKB-SubCell"/>
</dbReference>
<keyword evidence="9" id="KW-1185">Reference proteome</keyword>
<organism evidence="8 9">
    <name type="scientific">Hapsidospora chrysogenum (strain ATCC 11550 / CBS 779.69 / DSM 880 / IAM 14645 / JCM 23072 / IMI 49137)</name>
    <name type="common">Acremonium chrysogenum</name>
    <dbReference type="NCBI Taxonomy" id="857340"/>
    <lineage>
        <taxon>Eukaryota</taxon>
        <taxon>Fungi</taxon>
        <taxon>Dikarya</taxon>
        <taxon>Ascomycota</taxon>
        <taxon>Pezizomycotina</taxon>
        <taxon>Sordariomycetes</taxon>
        <taxon>Hypocreomycetidae</taxon>
        <taxon>Hypocreales</taxon>
        <taxon>Bionectriaceae</taxon>
        <taxon>Hapsidospora</taxon>
    </lineage>
</organism>
<feature type="transmembrane region" description="Helical" evidence="6">
    <location>
        <begin position="141"/>
        <end position="159"/>
    </location>
</feature>
<dbReference type="PROSITE" id="PS51751">
    <property type="entry name" value="EXPERA"/>
    <property type="match status" value="1"/>
</dbReference>
<sequence length="179" mass="20026">MALSQQCRDWAYLLVVGTQLFGMLVLDFVAFYPKFLWQAPSAPLHFLVTLRETYINYSGDPFFSASQHEPWFEAFVYIEIAAQFPLAVYLAYKLASARSTSGATELAALAFGCLTGMGSVVSCFHLWHLPEDVLGGQQKMMLLYGTYLPFAVIPALMALDMHQRLLSRIASIEAKAKKQ</sequence>
<evidence type="ECO:0000256" key="4">
    <source>
        <dbReference type="ARBA" id="ARBA00023136"/>
    </source>
</evidence>
<accession>A0A086T7I6</accession>
<dbReference type="AlphaFoldDB" id="A0A086T7I6"/>
<dbReference type="EMBL" id="JPKY01000034">
    <property type="protein sequence ID" value="KFH45318.1"/>
    <property type="molecule type" value="Genomic_DNA"/>
</dbReference>
<keyword evidence="2 5" id="KW-0812">Transmembrane</keyword>
<evidence type="ECO:0000259" key="7">
    <source>
        <dbReference type="PROSITE" id="PS51751"/>
    </source>
</evidence>
<feature type="domain" description="EXPERA" evidence="7">
    <location>
        <begin position="8"/>
        <end position="158"/>
    </location>
</feature>
<dbReference type="PANTHER" id="PTHR31204:SF1">
    <property type="entry name" value="SIGMA INTRACELLULAR RECEPTOR 2"/>
    <property type="match status" value="1"/>
</dbReference>
<keyword evidence="4 5" id="KW-0472">Membrane</keyword>
<dbReference type="PANTHER" id="PTHR31204">
    <property type="entry name" value="SIGMA INTRACELLULAR RECEPTOR 2"/>
    <property type="match status" value="1"/>
</dbReference>
<comment type="subcellular location">
    <subcellularLocation>
        <location evidence="1">Membrane</location>
        <topology evidence="1">Multi-pass membrane protein</topology>
    </subcellularLocation>
</comment>
<feature type="transmembrane region" description="Helical" evidence="6">
    <location>
        <begin position="12"/>
        <end position="32"/>
    </location>
</feature>
<feature type="transmembrane region" description="Helical" evidence="6">
    <location>
        <begin position="106"/>
        <end position="129"/>
    </location>
</feature>
<feature type="transmembrane region" description="Helical" evidence="6">
    <location>
        <begin position="74"/>
        <end position="94"/>
    </location>
</feature>
<evidence type="ECO:0000256" key="3">
    <source>
        <dbReference type="ARBA" id="ARBA00022989"/>
    </source>
</evidence>
<dbReference type="STRING" id="857340.A0A086T7I6"/>
<keyword evidence="3 5" id="KW-1133">Transmembrane helix</keyword>
<dbReference type="Proteomes" id="UP000029964">
    <property type="component" value="Unassembled WGS sequence"/>
</dbReference>
<name>A0A086T7I6_HAPC1</name>
<dbReference type="InterPro" id="IPR051987">
    <property type="entry name" value="Sigma-2_receptor-like"/>
</dbReference>
<dbReference type="HOGENOM" id="CLU_086812_2_0_1"/>
<evidence type="ECO:0000256" key="1">
    <source>
        <dbReference type="ARBA" id="ARBA00004141"/>
    </source>
</evidence>